<dbReference type="PANTHER" id="PTHR42678:SF34">
    <property type="entry name" value="OS04G0183300 PROTEIN"/>
    <property type="match status" value="1"/>
</dbReference>
<dbReference type="InterPro" id="IPR023631">
    <property type="entry name" value="Amidase_dom"/>
</dbReference>
<protein>
    <submittedName>
        <fullName evidence="2">Amidase family protein</fullName>
    </submittedName>
</protein>
<dbReference type="GeneID" id="43162751"/>
<feature type="domain" description="Amidase" evidence="1">
    <location>
        <begin position="22"/>
        <end position="403"/>
    </location>
</feature>
<keyword evidence="3" id="KW-1185">Reference proteome</keyword>
<dbReference type="RefSeq" id="WP_026637114.1">
    <property type="nucleotide sequence ID" value="NZ_CP140152.1"/>
</dbReference>
<evidence type="ECO:0000259" key="1">
    <source>
        <dbReference type="Pfam" id="PF01425"/>
    </source>
</evidence>
<organism evidence="2 3">
    <name type="scientific">Duganella zoogloeoides</name>
    <dbReference type="NCBI Taxonomy" id="75659"/>
    <lineage>
        <taxon>Bacteria</taxon>
        <taxon>Pseudomonadati</taxon>
        <taxon>Pseudomonadota</taxon>
        <taxon>Betaproteobacteria</taxon>
        <taxon>Burkholderiales</taxon>
        <taxon>Oxalobacteraceae</taxon>
        <taxon>Telluria group</taxon>
        <taxon>Duganella</taxon>
    </lineage>
</organism>
<dbReference type="SUPFAM" id="SSF75304">
    <property type="entry name" value="Amidase signature (AS) enzymes"/>
    <property type="match status" value="1"/>
</dbReference>
<dbReference type="PANTHER" id="PTHR42678">
    <property type="entry name" value="AMIDASE"/>
    <property type="match status" value="1"/>
</dbReference>
<dbReference type="Pfam" id="PF01425">
    <property type="entry name" value="Amidase"/>
    <property type="match status" value="1"/>
</dbReference>
<name>A0ABZ0Y697_9BURK</name>
<dbReference type="Proteomes" id="UP001326110">
    <property type="component" value="Chromosome"/>
</dbReference>
<dbReference type="Gene3D" id="3.90.1300.10">
    <property type="entry name" value="Amidase signature (AS) domain"/>
    <property type="match status" value="1"/>
</dbReference>
<dbReference type="InterPro" id="IPR036928">
    <property type="entry name" value="AS_sf"/>
</dbReference>
<reference evidence="2 3" key="1">
    <citation type="submission" date="2023-11" db="EMBL/GenBank/DDBJ databases">
        <title>MicrobeMod: A computational toolkit for identifying prokaryotic methylation and restriction-modification with nanopore sequencing.</title>
        <authorList>
            <person name="Crits-Christoph A."/>
            <person name="Kang S.C."/>
            <person name="Lee H."/>
            <person name="Ostrov N."/>
        </authorList>
    </citation>
    <scope>NUCLEOTIDE SEQUENCE [LARGE SCALE GENOMIC DNA]</scope>
    <source>
        <strain evidence="2 3">ATCC 25935</strain>
    </source>
</reference>
<gene>
    <name evidence="2" type="ORF">SR858_11590</name>
</gene>
<evidence type="ECO:0000313" key="3">
    <source>
        <dbReference type="Proteomes" id="UP001326110"/>
    </source>
</evidence>
<evidence type="ECO:0000313" key="2">
    <source>
        <dbReference type="EMBL" id="WQH06941.1"/>
    </source>
</evidence>
<dbReference type="EMBL" id="CP140152">
    <property type="protein sequence ID" value="WQH06941.1"/>
    <property type="molecule type" value="Genomic_DNA"/>
</dbReference>
<sequence>MTGTARSIGAAIAARTVKAVDVTTWYLQRITRLNDGPAGLNCVRSLSPLALAQAALADAELEQGRWRGPLHGVPFLVKDNVFTADGTAASAGSRALADFVPPYEATLVRRLREAGAILLGKTNLTEFADFVSDTMPAEFSGAGGVVRHPLGHRFGRGLGSSVGSAAAVAARLCAFAIGSETQNSIQAPALHTSIVGFKPSVGRVGCHGVVPLVPSQDSPGPLTITVDDAMLVYRAMAGADAGNEQAPAARPVGGWRIGVPRSHMADAADPASNRAFAQALASLANAGAEIVDPCDLPAAQQLSEVRSSVFRTEFKESLNVLLQAHRPGGIASLQDIIDWNQLHPEAIPYGQSLLEAANATAGTGASQYVADRQRDIALSLDQGICAALAAGSVDVLLVPMAVAARCTGKAGAPVVAVPVGQDETGLPFGVTVFAAPGSDELVLAAAAAIERVIGRRMLP</sequence>
<accession>A0ABZ0Y697</accession>
<proteinExistence type="predicted"/>